<name>A0A9P0DAF2_9CUCU</name>
<dbReference type="Proteomes" id="UP001153636">
    <property type="component" value="Chromosome 8"/>
</dbReference>
<evidence type="ECO:0000313" key="2">
    <source>
        <dbReference type="EMBL" id="CAH1114794.1"/>
    </source>
</evidence>
<protein>
    <submittedName>
        <fullName evidence="2">Uncharacterized protein</fullName>
    </submittedName>
</protein>
<dbReference type="AlphaFoldDB" id="A0A9P0DAF2"/>
<dbReference type="GO" id="GO:0003677">
    <property type="term" value="F:DNA binding"/>
    <property type="evidence" value="ECO:0007669"/>
    <property type="project" value="InterPro"/>
</dbReference>
<accession>A0A9P0DAF2</accession>
<dbReference type="EMBL" id="OV651820">
    <property type="protein sequence ID" value="CAH1114794.1"/>
    <property type="molecule type" value="Genomic_DNA"/>
</dbReference>
<sequence>MKRSEFLLRLAMENKIATVTEEAINVTQISNSSILTEKLSDSSISQFNGTAFSELNLTENSLKDSSISKLDPYNFIPEIPEESHYTYLNISKNEKRSICILPSPKTTAYEVVSQTDNLMSNSSLINNLEPEECYPRNEKSSLYLLPNLQTTAFEVVSQTDNFMNNCSLANNLQLEECYTTPNITDSGLQCENIMSVKEKNLTPEITTFVEFLSESKNLVNRDYTTLKNVTTELPMQLLDSTSSNIPDSISNIDDELTEEYESSGTPYMPTDCSSSVSSNSLSLSDVDSEISNNITTSKKCPVRDVKKIYYKEQIKPILTDISNVKKVDDIQPIIQSTIKGSGGKRKFDSECQGAKAKLPKGPTTYVTALPLVVTNHQYTKKPSARERPTICPICYEDVITHFTRHLFRHHENNTNVKQILSLKPRSKERLALVTALRKQGYFHLKTEKDILNPVRNSKNPNTDYFVCTYCLGHFSKKLLHKHVKDCKQKPANVINPGKNCLTKSQTFMASMLSKNHEYLRTSRIKKEVFDIMRPDDISAVAKNDPLICLYGEMLLVKHKRQQIATVISNKIREMARMLITVKSMNTEIYGLFDVLRPEMFGTLLSAVKLISGYDESQKSFKAPSLALHMGTNLKIVCDVAFKIVVEKKKLPNINWDNREQKKNDIKDLKKLIVGHWCNEISSLALKTLQERKWEKPVDLPLTSDILLFQTYVNNLAELAYEKLKNNINIQKNYKILTECVLTQTVMFNRKRVGDIQYLKIQTYCKDIARTDQEAFTQSLTEVEKILSKKFKRVVTGGKGSKPVPILFSTRIQLFINCLLKIRETTNIVPKTNPYLFANPDSENRWMAGANIIRRLANNSGAKQPTLLTSTKFRKHIATTLQLMNMQPEEMEQVATFMGHTNKTHAEFYRLPQDIYQTAKVAKVLLLLEKGKGKEFQGKTLNEIDLNEDIYYSSESEEDEEGLGDLHLPTASTSATDKISINKRKKKKHKYFIEPAGQK</sequence>
<reference evidence="2" key="1">
    <citation type="submission" date="2022-01" db="EMBL/GenBank/DDBJ databases">
        <authorList>
            <person name="King R."/>
        </authorList>
    </citation>
    <scope>NUCLEOTIDE SEQUENCE</scope>
</reference>
<gene>
    <name evidence="2" type="ORF">PSYICH_LOCUS14407</name>
</gene>
<dbReference type="InterPro" id="IPR011010">
    <property type="entry name" value="DNA_brk_join_enz"/>
</dbReference>
<evidence type="ECO:0000313" key="3">
    <source>
        <dbReference type="Proteomes" id="UP001153636"/>
    </source>
</evidence>
<dbReference type="OrthoDB" id="6767710at2759"/>
<keyword evidence="3" id="KW-1185">Reference proteome</keyword>
<dbReference type="SUPFAM" id="SSF56349">
    <property type="entry name" value="DNA breaking-rejoining enzymes"/>
    <property type="match status" value="1"/>
</dbReference>
<dbReference type="PANTHER" id="PTHR33480:SF1">
    <property type="entry name" value="TYR RECOMBINASE DOMAIN-CONTAINING PROTEIN"/>
    <property type="match status" value="1"/>
</dbReference>
<evidence type="ECO:0000256" key="1">
    <source>
        <dbReference type="SAM" id="MobiDB-lite"/>
    </source>
</evidence>
<proteinExistence type="predicted"/>
<dbReference type="PANTHER" id="PTHR33480">
    <property type="entry name" value="SET DOMAIN-CONTAINING PROTEIN-RELATED"/>
    <property type="match status" value="1"/>
</dbReference>
<feature type="region of interest" description="Disordered" evidence="1">
    <location>
        <begin position="954"/>
        <end position="982"/>
    </location>
</feature>
<organism evidence="2 3">
    <name type="scientific">Psylliodes chrysocephalus</name>
    <dbReference type="NCBI Taxonomy" id="3402493"/>
    <lineage>
        <taxon>Eukaryota</taxon>
        <taxon>Metazoa</taxon>
        <taxon>Ecdysozoa</taxon>
        <taxon>Arthropoda</taxon>
        <taxon>Hexapoda</taxon>
        <taxon>Insecta</taxon>
        <taxon>Pterygota</taxon>
        <taxon>Neoptera</taxon>
        <taxon>Endopterygota</taxon>
        <taxon>Coleoptera</taxon>
        <taxon>Polyphaga</taxon>
        <taxon>Cucujiformia</taxon>
        <taxon>Chrysomeloidea</taxon>
        <taxon>Chrysomelidae</taxon>
        <taxon>Galerucinae</taxon>
        <taxon>Alticini</taxon>
        <taxon>Psylliodes</taxon>
    </lineage>
</organism>